<gene>
    <name evidence="6" type="ORF">PSM36_3071</name>
</gene>
<dbReference type="InterPro" id="IPR032808">
    <property type="entry name" value="DoxX"/>
</dbReference>
<protein>
    <submittedName>
        <fullName evidence="6">Putative membrane protein</fullName>
    </submittedName>
</protein>
<dbReference type="Proteomes" id="UP000187464">
    <property type="component" value="Chromosome I"/>
</dbReference>
<proteinExistence type="predicted"/>
<sequence>MINENNYSKSQLTLLLVLRFVIGWHILYEGISKILNPQWTSANFLQESQGILSGLSGWIISNPNILAIVDFMNIWGLVTIGLGLIFGFLFKPAAIIGSFLVFIYYLNVPPMVGYEYTLPSDGSNLVVNRTLIEAIVLFGLALFPTSKIFGLDFFIYSRDKRKLQYGKNK</sequence>
<evidence type="ECO:0000313" key="6">
    <source>
        <dbReference type="EMBL" id="SCD21860.1"/>
    </source>
</evidence>
<comment type="subcellular location">
    <subcellularLocation>
        <location evidence="1">Membrane</location>
        <topology evidence="1">Multi-pass membrane protein</topology>
    </subcellularLocation>
</comment>
<feature type="transmembrane region" description="Helical" evidence="5">
    <location>
        <begin position="12"/>
        <end position="31"/>
    </location>
</feature>
<dbReference type="EMBL" id="LT605205">
    <property type="protein sequence ID" value="SCD21860.1"/>
    <property type="molecule type" value="Genomic_DNA"/>
</dbReference>
<evidence type="ECO:0000256" key="2">
    <source>
        <dbReference type="ARBA" id="ARBA00022692"/>
    </source>
</evidence>
<keyword evidence="7" id="KW-1185">Reference proteome</keyword>
<name>A0A1R3T3T5_9BACT</name>
<dbReference type="RefSeq" id="WP_076931609.1">
    <property type="nucleotide sequence ID" value="NZ_LT605205.1"/>
</dbReference>
<evidence type="ECO:0000313" key="7">
    <source>
        <dbReference type="Proteomes" id="UP000187464"/>
    </source>
</evidence>
<keyword evidence="2 5" id="KW-0812">Transmembrane</keyword>
<reference evidence="6 7" key="1">
    <citation type="submission" date="2016-08" db="EMBL/GenBank/DDBJ databases">
        <authorList>
            <person name="Seilhamer J.J."/>
        </authorList>
    </citation>
    <scope>NUCLEOTIDE SEQUENCE [LARGE SCALE GENOMIC DNA]</scope>
    <source>
        <strain evidence="6">M3/6</strain>
    </source>
</reference>
<dbReference type="AlphaFoldDB" id="A0A1R3T3T5"/>
<dbReference type="Pfam" id="PF07681">
    <property type="entry name" value="DoxX"/>
    <property type="match status" value="1"/>
</dbReference>
<organism evidence="6 7">
    <name type="scientific">Proteiniphilum saccharofermentans</name>
    <dbReference type="NCBI Taxonomy" id="1642647"/>
    <lineage>
        <taxon>Bacteria</taxon>
        <taxon>Pseudomonadati</taxon>
        <taxon>Bacteroidota</taxon>
        <taxon>Bacteroidia</taxon>
        <taxon>Bacteroidales</taxon>
        <taxon>Dysgonomonadaceae</taxon>
        <taxon>Proteiniphilum</taxon>
    </lineage>
</organism>
<evidence type="ECO:0000256" key="5">
    <source>
        <dbReference type="SAM" id="Phobius"/>
    </source>
</evidence>
<dbReference type="GO" id="GO:0016020">
    <property type="term" value="C:membrane"/>
    <property type="evidence" value="ECO:0007669"/>
    <property type="project" value="UniProtKB-SubCell"/>
</dbReference>
<accession>A0A1R3T3T5</accession>
<dbReference type="STRING" id="1642647.PSM36_3071"/>
<evidence type="ECO:0000256" key="1">
    <source>
        <dbReference type="ARBA" id="ARBA00004141"/>
    </source>
</evidence>
<keyword evidence="4 5" id="KW-0472">Membrane</keyword>
<feature type="transmembrane region" description="Helical" evidence="5">
    <location>
        <begin position="134"/>
        <end position="155"/>
    </location>
</feature>
<evidence type="ECO:0000256" key="3">
    <source>
        <dbReference type="ARBA" id="ARBA00022989"/>
    </source>
</evidence>
<dbReference type="KEGG" id="psac:PSM36_3071"/>
<evidence type="ECO:0000256" key="4">
    <source>
        <dbReference type="ARBA" id="ARBA00023136"/>
    </source>
</evidence>
<feature type="transmembrane region" description="Helical" evidence="5">
    <location>
        <begin position="65"/>
        <end position="86"/>
    </location>
</feature>
<keyword evidence="3 5" id="KW-1133">Transmembrane helix</keyword>
<feature type="transmembrane region" description="Helical" evidence="5">
    <location>
        <begin position="93"/>
        <end position="114"/>
    </location>
</feature>